<feature type="compositionally biased region" description="Basic residues" evidence="1">
    <location>
        <begin position="97"/>
        <end position="115"/>
    </location>
</feature>
<evidence type="ECO:0008006" key="5">
    <source>
        <dbReference type="Google" id="ProtNLM"/>
    </source>
</evidence>
<feature type="signal peptide" evidence="2">
    <location>
        <begin position="1"/>
        <end position="17"/>
    </location>
</feature>
<evidence type="ECO:0000256" key="1">
    <source>
        <dbReference type="SAM" id="MobiDB-lite"/>
    </source>
</evidence>
<dbReference type="OrthoDB" id="4862906at2759"/>
<name>A0A545VJG1_9HYPO</name>
<feature type="chain" id="PRO_5021726968" description="Heat-labile enterotoxin IIA, A chain" evidence="2">
    <location>
        <begin position="18"/>
        <end position="478"/>
    </location>
</feature>
<accession>A0A545VJG1</accession>
<feature type="region of interest" description="Disordered" evidence="1">
    <location>
        <begin position="55"/>
        <end position="115"/>
    </location>
</feature>
<gene>
    <name evidence="3" type="ORF">IF1G_10812</name>
</gene>
<comment type="caution">
    <text evidence="3">The sequence shown here is derived from an EMBL/GenBank/DDBJ whole genome shotgun (WGS) entry which is preliminary data.</text>
</comment>
<evidence type="ECO:0000313" key="3">
    <source>
        <dbReference type="EMBL" id="TQV90489.1"/>
    </source>
</evidence>
<evidence type="ECO:0000313" key="4">
    <source>
        <dbReference type="Proteomes" id="UP000315783"/>
    </source>
</evidence>
<evidence type="ECO:0000256" key="2">
    <source>
        <dbReference type="SAM" id="SignalP"/>
    </source>
</evidence>
<organism evidence="3 4">
    <name type="scientific">Cordyceps javanica</name>
    <dbReference type="NCBI Taxonomy" id="43265"/>
    <lineage>
        <taxon>Eukaryota</taxon>
        <taxon>Fungi</taxon>
        <taxon>Dikarya</taxon>
        <taxon>Ascomycota</taxon>
        <taxon>Pezizomycotina</taxon>
        <taxon>Sordariomycetes</taxon>
        <taxon>Hypocreomycetidae</taxon>
        <taxon>Hypocreales</taxon>
        <taxon>Cordycipitaceae</taxon>
        <taxon>Cordyceps</taxon>
    </lineage>
</organism>
<reference evidence="3 4" key="1">
    <citation type="journal article" date="2019" name="Appl. Microbiol. Biotechnol.">
        <title>Genome sequence of Isaria javanica and comparative genome analysis insights into family S53 peptidase evolution in fungal entomopathogens.</title>
        <authorList>
            <person name="Lin R."/>
            <person name="Zhang X."/>
            <person name="Xin B."/>
            <person name="Zou M."/>
            <person name="Gao Y."/>
            <person name="Qin F."/>
            <person name="Hu Q."/>
            <person name="Xie B."/>
            <person name="Cheng X."/>
        </authorList>
    </citation>
    <scope>NUCLEOTIDE SEQUENCE [LARGE SCALE GENOMIC DNA]</scope>
    <source>
        <strain evidence="3 4">IJ1G</strain>
    </source>
</reference>
<dbReference type="EMBL" id="SPUK01000026">
    <property type="protein sequence ID" value="TQV90489.1"/>
    <property type="molecule type" value="Genomic_DNA"/>
</dbReference>
<keyword evidence="2" id="KW-0732">Signal</keyword>
<dbReference type="AlphaFoldDB" id="A0A545VJG1"/>
<protein>
    <recommendedName>
        <fullName evidence="5">Heat-labile enterotoxin IIA, A chain</fullName>
    </recommendedName>
</protein>
<proteinExistence type="predicted"/>
<sequence length="478" mass="52544">MKITWVALLAAAGIALTSPFPVIHSRNLPEPGSQQAQELYDLVKKGMQTWGLAGAIRPPSKSFSGPSGNLPGGMPELNRPHPPKQDGVPGTPGHPLGPRKKQGRIYPRRKSCPKKKRDTMLCPIGMTTTGRASRYPSLRLTGKGGVMVAFSTLSPHAHDILEAVKNWDNPIGSAVAWFDESIAELQEAMGGKYIPEVDGNELKLWLICLFRNENPKNPDLVDNACQRRRDAPLEEQKQQQAIDGLNQVAELCEMVEEDNAKVPDAKMKAEILALCEKYAETLEGMIDANAGLILLGEWARARTLNNQDFEEGDQATVEEFIQKSAFGSVAAANQTEASAIASLYVAHMSTYSVLEIEEDGSEVLIDHSRPPAWFELLEIGAGFVPEDRAAIDEALTLLKDTPYLRHFDNGDSDGRFDKVQTCWDHASLLLFQPELWDTVSASMTYLEGKIRDSNSDLACLPCRSRRVGWVLRCGSAIP</sequence>
<keyword evidence="4" id="KW-1185">Reference proteome</keyword>
<dbReference type="Proteomes" id="UP000315783">
    <property type="component" value="Unassembled WGS sequence"/>
</dbReference>